<name>F0QR28_MYCSL</name>
<dbReference type="STRING" id="768700.MSU_0411"/>
<keyword evidence="6" id="KW-1185">Reference proteome</keyword>
<protein>
    <recommendedName>
        <fullName evidence="3 4">50S ribosomal protein L21</fullName>
    </recommendedName>
</protein>
<dbReference type="RefSeq" id="WP_013609047.1">
    <property type="nucleotide sequence ID" value="NC_015155.1"/>
</dbReference>
<dbReference type="Pfam" id="PF00829">
    <property type="entry name" value="Ribosomal_L21p"/>
    <property type="match status" value="1"/>
</dbReference>
<keyword evidence="4" id="KW-0699">rRNA-binding</keyword>
<dbReference type="EMBL" id="CP002525">
    <property type="protein sequence ID" value="ADX97948.1"/>
    <property type="molecule type" value="Genomic_DNA"/>
</dbReference>
<dbReference type="Proteomes" id="UP000007484">
    <property type="component" value="Chromosome"/>
</dbReference>
<evidence type="ECO:0000256" key="4">
    <source>
        <dbReference type="RuleBase" id="RU000562"/>
    </source>
</evidence>
<dbReference type="GO" id="GO:1990904">
    <property type="term" value="C:ribonucleoprotein complex"/>
    <property type="evidence" value="ECO:0007669"/>
    <property type="project" value="UniProtKB-KW"/>
</dbReference>
<evidence type="ECO:0000256" key="3">
    <source>
        <dbReference type="ARBA" id="ARBA00035483"/>
    </source>
</evidence>
<dbReference type="AlphaFoldDB" id="F0QR28"/>
<dbReference type="SUPFAM" id="SSF141091">
    <property type="entry name" value="L21p-like"/>
    <property type="match status" value="1"/>
</dbReference>
<dbReference type="HOGENOM" id="CLU_061463_3_2_14"/>
<dbReference type="InterPro" id="IPR036164">
    <property type="entry name" value="bL21-like_sf"/>
</dbReference>
<accession>F0QR28</accession>
<dbReference type="GO" id="GO:0005737">
    <property type="term" value="C:cytoplasm"/>
    <property type="evidence" value="ECO:0007669"/>
    <property type="project" value="UniProtKB-ARBA"/>
</dbReference>
<evidence type="ECO:0000256" key="1">
    <source>
        <dbReference type="ARBA" id="ARBA00022980"/>
    </source>
</evidence>
<gene>
    <name evidence="5" type="primary">rplU</name>
    <name evidence="5" type="ordered locus">MSU_0411</name>
</gene>
<sequence length="115" mass="13469">MAKKKEVIKEEKKIPNICFEIRNKQYLCSVGDNIISCFLDNTEIGSELTFDKVLMWDEKVGTPYLENLEVKCKVVKHLKAKKLHIIHLISQKRHRKRMGFRAKNTLLQVSSINKK</sequence>
<dbReference type="GO" id="GO:0003735">
    <property type="term" value="F:structural constituent of ribosome"/>
    <property type="evidence" value="ECO:0007669"/>
    <property type="project" value="InterPro"/>
</dbReference>
<evidence type="ECO:0000256" key="2">
    <source>
        <dbReference type="ARBA" id="ARBA00023274"/>
    </source>
</evidence>
<dbReference type="KEGG" id="mss:MSU_0411"/>
<dbReference type="NCBIfam" id="TIGR00061">
    <property type="entry name" value="L21"/>
    <property type="match status" value="1"/>
</dbReference>
<comment type="similarity">
    <text evidence="4">Belongs to the bacterial ribosomal protein bL21 family.</text>
</comment>
<dbReference type="GO" id="GO:0019843">
    <property type="term" value="F:rRNA binding"/>
    <property type="evidence" value="ECO:0007669"/>
    <property type="project" value="UniProtKB-KW"/>
</dbReference>
<dbReference type="InterPro" id="IPR028909">
    <property type="entry name" value="bL21-like"/>
</dbReference>
<evidence type="ECO:0000313" key="6">
    <source>
        <dbReference type="Proteomes" id="UP000007484"/>
    </source>
</evidence>
<dbReference type="InterPro" id="IPR001787">
    <property type="entry name" value="Ribosomal_bL21"/>
</dbReference>
<dbReference type="GO" id="GO:0006412">
    <property type="term" value="P:translation"/>
    <property type="evidence" value="ECO:0007669"/>
    <property type="project" value="InterPro"/>
</dbReference>
<proteinExistence type="inferred from homology"/>
<reference evidence="5 6" key="1">
    <citation type="journal article" date="2011" name="J. Bacteriol.">
        <title>Complete genome sequences of two hemotropic Mycoplasmas, Mycoplasma haemofelis strain Ohio2 and Mycoplasma suis strain Illinois.</title>
        <authorList>
            <person name="Messick J.B."/>
            <person name="Santos A.P."/>
            <person name="Guimaraes A.M."/>
        </authorList>
    </citation>
    <scope>NUCLEOTIDE SEQUENCE [LARGE SCALE GENOMIC DNA]</scope>
    <source>
        <strain evidence="5 6">Illinois</strain>
    </source>
</reference>
<evidence type="ECO:0000313" key="5">
    <source>
        <dbReference type="EMBL" id="ADX97948.1"/>
    </source>
</evidence>
<keyword evidence="2 4" id="KW-0687">Ribonucleoprotein</keyword>
<keyword evidence="4" id="KW-0694">RNA-binding</keyword>
<organism evidence="5 6">
    <name type="scientific">Mycoplasma suis (strain Illinois)</name>
    <dbReference type="NCBI Taxonomy" id="768700"/>
    <lineage>
        <taxon>Bacteria</taxon>
        <taxon>Bacillati</taxon>
        <taxon>Mycoplasmatota</taxon>
        <taxon>Mollicutes</taxon>
        <taxon>Mycoplasmataceae</taxon>
        <taxon>Mycoplasma</taxon>
    </lineage>
</organism>
<keyword evidence="1 4" id="KW-0689">Ribosomal protein</keyword>
<comment type="function">
    <text evidence="4">This protein binds to 23S rRNA in the presence of protein L20.</text>
</comment>
<dbReference type="GO" id="GO:0005840">
    <property type="term" value="C:ribosome"/>
    <property type="evidence" value="ECO:0007669"/>
    <property type="project" value="UniProtKB-KW"/>
</dbReference>